<accession>A0A097EIG8</accession>
<proteinExistence type="predicted"/>
<evidence type="ECO:0000313" key="1">
    <source>
        <dbReference type="EMBL" id="AIT07357.1"/>
    </source>
</evidence>
<organism evidence="1 2">
    <name type="scientific">Sphingomonas taxi</name>
    <dbReference type="NCBI Taxonomy" id="1549858"/>
    <lineage>
        <taxon>Bacteria</taxon>
        <taxon>Pseudomonadati</taxon>
        <taxon>Pseudomonadota</taxon>
        <taxon>Alphaproteobacteria</taxon>
        <taxon>Sphingomonadales</taxon>
        <taxon>Sphingomonadaceae</taxon>
        <taxon>Sphingomonas</taxon>
    </lineage>
</organism>
<gene>
    <name evidence="1" type="ORF">MC45_14345</name>
</gene>
<dbReference type="HOGENOM" id="CLU_2156762_0_0_5"/>
<dbReference type="AlphaFoldDB" id="A0A097EIG8"/>
<evidence type="ECO:0000313" key="2">
    <source>
        <dbReference type="Proteomes" id="UP000033200"/>
    </source>
</evidence>
<dbReference type="EMBL" id="CP009571">
    <property type="protein sequence ID" value="AIT07357.1"/>
    <property type="molecule type" value="Genomic_DNA"/>
</dbReference>
<reference evidence="1 2" key="1">
    <citation type="submission" date="2014-09" db="EMBL/GenBank/DDBJ databases">
        <title>Using Illumina technology Improving SMRT sequencing Genome Assembly by RASTools.</title>
        <authorList>
            <person name="Zhou Y."/>
            <person name="Ma T."/>
            <person name="Liu T."/>
        </authorList>
    </citation>
    <scope>NUCLEOTIDE SEQUENCE [LARGE SCALE GENOMIC DNA]</scope>
    <source>
        <strain evidence="1 2">ATCC 55669</strain>
    </source>
</reference>
<protein>
    <submittedName>
        <fullName evidence="1">Uncharacterized protein</fullName>
    </submittedName>
</protein>
<name>A0A097EIG8_9SPHN</name>
<sequence>MLSNRRQQVQRQPVGMRHVAGDELHAAVHQVRDEGDIARQPIKLRDYQRRTMQAAHGQRRRQLRSVGLAARLHLHKFSHDGVTASGSEPLNGGALCLQAKTRGTLTGRRHA</sequence>
<keyword evidence="2" id="KW-1185">Reference proteome</keyword>
<dbReference type="Proteomes" id="UP000033200">
    <property type="component" value="Chromosome"/>
</dbReference>
<dbReference type="KEGG" id="stax:MC45_14345"/>